<dbReference type="PANTHER" id="PTHR24201:SF16">
    <property type="entry name" value="ANKYRIN-1-LIKE-RELATED"/>
    <property type="match status" value="1"/>
</dbReference>
<evidence type="ECO:0000313" key="5">
    <source>
        <dbReference type="EMBL" id="ODQ67164.1"/>
    </source>
</evidence>
<dbReference type="PANTHER" id="PTHR24201">
    <property type="entry name" value="ANK_REP_REGION DOMAIN-CONTAINING PROTEIN"/>
    <property type="match status" value="1"/>
</dbReference>
<dbReference type="GO" id="GO:0005634">
    <property type="term" value="C:nucleus"/>
    <property type="evidence" value="ECO:0007669"/>
    <property type="project" value="TreeGrafter"/>
</dbReference>
<organism evidence="5 6">
    <name type="scientific">Nadsonia fulvescens var. elongata DSM 6958</name>
    <dbReference type="NCBI Taxonomy" id="857566"/>
    <lineage>
        <taxon>Eukaryota</taxon>
        <taxon>Fungi</taxon>
        <taxon>Dikarya</taxon>
        <taxon>Ascomycota</taxon>
        <taxon>Saccharomycotina</taxon>
        <taxon>Dipodascomycetes</taxon>
        <taxon>Dipodascales</taxon>
        <taxon>Dipodascales incertae sedis</taxon>
        <taxon>Nadsonia</taxon>
    </lineage>
</organism>
<dbReference type="OrthoDB" id="539213at2759"/>
<evidence type="ECO:0000313" key="6">
    <source>
        <dbReference type="Proteomes" id="UP000095009"/>
    </source>
</evidence>
<dbReference type="InterPro" id="IPR050776">
    <property type="entry name" value="Ank_Repeat/CDKN_Inhibitor"/>
</dbReference>
<dbReference type="AlphaFoldDB" id="A0A1E3PPK3"/>
<dbReference type="InterPro" id="IPR002110">
    <property type="entry name" value="Ankyrin_rpt"/>
</dbReference>
<dbReference type="SMART" id="SM00248">
    <property type="entry name" value="ANK"/>
    <property type="match status" value="2"/>
</dbReference>
<dbReference type="SUPFAM" id="SSF57850">
    <property type="entry name" value="RING/U-box"/>
    <property type="match status" value="1"/>
</dbReference>
<dbReference type="PROSITE" id="PS50297">
    <property type="entry name" value="ANK_REP_REGION"/>
    <property type="match status" value="1"/>
</dbReference>
<feature type="repeat" description="ANK" evidence="3">
    <location>
        <begin position="196"/>
        <end position="228"/>
    </location>
</feature>
<keyword evidence="2 3" id="KW-0040">ANK repeat</keyword>
<dbReference type="InterPro" id="IPR036770">
    <property type="entry name" value="Ankyrin_rpt-contain_sf"/>
</dbReference>
<keyword evidence="6" id="KW-1185">Reference proteome</keyword>
<evidence type="ECO:0000256" key="2">
    <source>
        <dbReference type="ARBA" id="ARBA00023043"/>
    </source>
</evidence>
<reference evidence="5 6" key="1">
    <citation type="journal article" date="2016" name="Proc. Natl. Acad. Sci. U.S.A.">
        <title>Comparative genomics of biotechnologically important yeasts.</title>
        <authorList>
            <person name="Riley R."/>
            <person name="Haridas S."/>
            <person name="Wolfe K.H."/>
            <person name="Lopes M.R."/>
            <person name="Hittinger C.T."/>
            <person name="Goeker M."/>
            <person name="Salamov A.A."/>
            <person name="Wisecaver J.H."/>
            <person name="Long T.M."/>
            <person name="Calvey C.H."/>
            <person name="Aerts A.L."/>
            <person name="Barry K.W."/>
            <person name="Choi C."/>
            <person name="Clum A."/>
            <person name="Coughlan A.Y."/>
            <person name="Deshpande S."/>
            <person name="Douglass A.P."/>
            <person name="Hanson S.J."/>
            <person name="Klenk H.-P."/>
            <person name="LaButti K.M."/>
            <person name="Lapidus A."/>
            <person name="Lindquist E.A."/>
            <person name="Lipzen A.M."/>
            <person name="Meier-Kolthoff J.P."/>
            <person name="Ohm R.A."/>
            <person name="Otillar R.P."/>
            <person name="Pangilinan J.L."/>
            <person name="Peng Y."/>
            <person name="Rokas A."/>
            <person name="Rosa C.A."/>
            <person name="Scheuner C."/>
            <person name="Sibirny A.A."/>
            <person name="Slot J.C."/>
            <person name="Stielow J.B."/>
            <person name="Sun H."/>
            <person name="Kurtzman C.P."/>
            <person name="Blackwell M."/>
            <person name="Grigoriev I.V."/>
            <person name="Jeffries T.W."/>
        </authorList>
    </citation>
    <scope>NUCLEOTIDE SEQUENCE [LARGE SCALE GENOMIC DNA]</scope>
    <source>
        <strain evidence="5 6">DSM 6958</strain>
    </source>
</reference>
<feature type="compositionally biased region" description="Basic and acidic residues" evidence="4">
    <location>
        <begin position="41"/>
        <end position="52"/>
    </location>
</feature>
<feature type="region of interest" description="Disordered" evidence="4">
    <location>
        <begin position="25"/>
        <end position="55"/>
    </location>
</feature>
<proteinExistence type="predicted"/>
<protein>
    <submittedName>
        <fullName evidence="5">Uncharacterized protein</fullName>
    </submittedName>
</protein>
<sequence>MALTDSSPLALCSFCDQSLLIPNPQLDSDRDSDSDCGSDCGSDHDSHSHSDSNNENLPTHVLDDVLYPCSHHFHWACILKHEFPTRDAIMFCPQCAKSVINPSGQLLCQVTSEGGKSPDFDLAPALLEEFDYRTNPAKKFELALCDACFIGDQMEVFQLVTGTGLEPSDELEEDSQEYQEKKKYIPVNINAPDLEKGWTALFYAAVAGQSDIVRFLLQHGADINAMDFFGRRAVDYAVEEKQQSIVELLSNYNSGSGSA</sequence>
<dbReference type="SUPFAM" id="SSF48403">
    <property type="entry name" value="Ankyrin repeat"/>
    <property type="match status" value="1"/>
</dbReference>
<dbReference type="Pfam" id="PF12796">
    <property type="entry name" value="Ank_2"/>
    <property type="match status" value="1"/>
</dbReference>
<evidence type="ECO:0000256" key="3">
    <source>
        <dbReference type="PROSITE-ProRule" id="PRU00023"/>
    </source>
</evidence>
<name>A0A1E3PPK3_9ASCO</name>
<dbReference type="Gene3D" id="1.25.40.20">
    <property type="entry name" value="Ankyrin repeat-containing domain"/>
    <property type="match status" value="1"/>
</dbReference>
<keyword evidence="1" id="KW-0677">Repeat</keyword>
<evidence type="ECO:0000256" key="1">
    <source>
        <dbReference type="ARBA" id="ARBA00022737"/>
    </source>
</evidence>
<accession>A0A1E3PPK3</accession>
<dbReference type="STRING" id="857566.A0A1E3PPK3"/>
<dbReference type="Proteomes" id="UP000095009">
    <property type="component" value="Unassembled WGS sequence"/>
</dbReference>
<gene>
    <name evidence="5" type="ORF">NADFUDRAFT_81739</name>
</gene>
<dbReference type="EMBL" id="KV454407">
    <property type="protein sequence ID" value="ODQ67164.1"/>
    <property type="molecule type" value="Genomic_DNA"/>
</dbReference>
<dbReference type="PROSITE" id="PS50088">
    <property type="entry name" value="ANK_REPEAT"/>
    <property type="match status" value="1"/>
</dbReference>
<evidence type="ECO:0000256" key="4">
    <source>
        <dbReference type="SAM" id="MobiDB-lite"/>
    </source>
</evidence>